<proteinExistence type="predicted"/>
<protein>
    <submittedName>
        <fullName evidence="1">Uncharacterized protein</fullName>
    </submittedName>
</protein>
<dbReference type="OrthoDB" id="78858at2759"/>
<evidence type="ECO:0000313" key="2">
    <source>
        <dbReference type="Proteomes" id="UP000494256"/>
    </source>
</evidence>
<gene>
    <name evidence="1" type="ORF">APLA_LOCUS570</name>
</gene>
<evidence type="ECO:0000313" key="1">
    <source>
        <dbReference type="EMBL" id="CAB3220970.1"/>
    </source>
</evidence>
<organism evidence="1 2">
    <name type="scientific">Arctia plantaginis</name>
    <name type="common">Wood tiger moth</name>
    <name type="synonym">Phalaena plantaginis</name>
    <dbReference type="NCBI Taxonomy" id="874455"/>
    <lineage>
        <taxon>Eukaryota</taxon>
        <taxon>Metazoa</taxon>
        <taxon>Ecdysozoa</taxon>
        <taxon>Arthropoda</taxon>
        <taxon>Hexapoda</taxon>
        <taxon>Insecta</taxon>
        <taxon>Pterygota</taxon>
        <taxon>Neoptera</taxon>
        <taxon>Endopterygota</taxon>
        <taxon>Lepidoptera</taxon>
        <taxon>Glossata</taxon>
        <taxon>Ditrysia</taxon>
        <taxon>Noctuoidea</taxon>
        <taxon>Erebidae</taxon>
        <taxon>Arctiinae</taxon>
        <taxon>Arctia</taxon>
    </lineage>
</organism>
<dbReference type="Proteomes" id="UP000494256">
    <property type="component" value="Unassembled WGS sequence"/>
</dbReference>
<dbReference type="AlphaFoldDB" id="A0A8S0YP20"/>
<name>A0A8S0YP20_ARCPL</name>
<comment type="caution">
    <text evidence="1">The sequence shown here is derived from an EMBL/GenBank/DDBJ whole genome shotgun (WGS) entry which is preliminary data.</text>
</comment>
<reference evidence="1 2" key="1">
    <citation type="submission" date="2020-04" db="EMBL/GenBank/DDBJ databases">
        <authorList>
            <person name="Wallbank WR R."/>
            <person name="Pardo Diaz C."/>
            <person name="Kozak K."/>
            <person name="Martin S."/>
            <person name="Jiggins C."/>
            <person name="Moest M."/>
            <person name="Warren A I."/>
            <person name="Byers J.R.P. K."/>
            <person name="Montejo-Kovacevich G."/>
            <person name="Yen C E."/>
        </authorList>
    </citation>
    <scope>NUCLEOTIDE SEQUENCE [LARGE SCALE GENOMIC DNA]</scope>
</reference>
<dbReference type="EMBL" id="CADEBD010000042">
    <property type="protein sequence ID" value="CAB3220970.1"/>
    <property type="molecule type" value="Genomic_DNA"/>
</dbReference>
<sequence length="121" mass="14119">MRDGKIVAADWFILVPKTNRKGNKKDVESVVEVGERERAQCCCPAFMTYDWVCIDFFSDCLVSWESFSGTPNINRLKKTRFFRSRPVYESNVQLVRLHCVVSLKLKPVIHICKHVARKIHF</sequence>
<accession>A0A8S0YP20</accession>